<proteinExistence type="predicted"/>
<keyword evidence="2" id="KW-1185">Reference proteome</keyword>
<dbReference type="Proteomes" id="UP000239706">
    <property type="component" value="Unassembled WGS sequence"/>
</dbReference>
<organism evidence="1 2">
    <name type="scientific">Clostridium liquoris</name>
    <dbReference type="NCBI Taxonomy" id="1289519"/>
    <lineage>
        <taxon>Bacteria</taxon>
        <taxon>Bacillati</taxon>
        <taxon>Bacillota</taxon>
        <taxon>Clostridia</taxon>
        <taxon>Eubacteriales</taxon>
        <taxon>Clostridiaceae</taxon>
        <taxon>Clostridium</taxon>
    </lineage>
</organism>
<dbReference type="EMBL" id="PVXO01000032">
    <property type="protein sequence ID" value="PRR79112.1"/>
    <property type="molecule type" value="Genomic_DNA"/>
</dbReference>
<comment type="caution">
    <text evidence="1">The sequence shown here is derived from an EMBL/GenBank/DDBJ whole genome shotgun (WGS) entry which is preliminary data.</text>
</comment>
<evidence type="ECO:0008006" key="3">
    <source>
        <dbReference type="Google" id="ProtNLM"/>
    </source>
</evidence>
<evidence type="ECO:0000313" key="1">
    <source>
        <dbReference type="EMBL" id="PRR79112.1"/>
    </source>
</evidence>
<reference evidence="1 2" key="1">
    <citation type="submission" date="2018-03" db="EMBL/GenBank/DDBJ databases">
        <title>Genome sequence of Clostridium liquoris DSM 100320.</title>
        <authorList>
            <person name="Poehlein A."/>
            <person name="Daniel R."/>
        </authorList>
    </citation>
    <scope>NUCLEOTIDE SEQUENCE [LARGE SCALE GENOMIC DNA]</scope>
    <source>
        <strain evidence="1 2">DSM 100320</strain>
    </source>
</reference>
<protein>
    <recommendedName>
        <fullName evidence="3">Tocopherol cyclase</fullName>
    </recommendedName>
</protein>
<dbReference type="RefSeq" id="WP_106063291.1">
    <property type="nucleotide sequence ID" value="NZ_PVXO01000032.1"/>
</dbReference>
<dbReference type="OrthoDB" id="9772627at2"/>
<name>A0A2T0B5G6_9CLOT</name>
<evidence type="ECO:0000313" key="2">
    <source>
        <dbReference type="Proteomes" id="UP000239706"/>
    </source>
</evidence>
<accession>A0A2T0B5G6</accession>
<gene>
    <name evidence="1" type="ORF">CLLI_11740</name>
</gene>
<sequence>MLNKILNPDLFHGGNKEKNFFEGWYFKLVDKEGKNSYALIPGVFLGSRKEYSHSFIQILHGNEALYLYKKYKVEDFIWHEGKFAINVKDNIFSLKGIKVDINDSVISVKGKVKFNNIVKWPNTILNPGSMGFSIFMDMGTV</sequence>
<dbReference type="AlphaFoldDB" id="A0A2T0B5G6"/>